<protein>
    <submittedName>
        <fullName evidence="2">Uncharacterized protein</fullName>
    </submittedName>
</protein>
<dbReference type="Proteomes" id="UP000525078">
    <property type="component" value="Unassembled WGS sequence"/>
</dbReference>
<gene>
    <name evidence="2" type="ORF">F8388_019111</name>
</gene>
<sequence>NNQTTTQKKNPNFSLLYLTSLSLSPVAAADLPATSGDLAHLSFLFSFFLSGGLDIWSASPLSLPRCATCASPLSLPRCAANPSNGCLTAMRSYFLGRHQHLSPLMLKLHFGPTIR</sequence>
<evidence type="ECO:0000256" key="1">
    <source>
        <dbReference type="SAM" id="SignalP"/>
    </source>
</evidence>
<name>A0A7J6FCJ8_CANSA</name>
<feature type="signal peptide" evidence="1">
    <location>
        <begin position="1"/>
        <end position="29"/>
    </location>
</feature>
<feature type="chain" id="PRO_5029821392" evidence="1">
    <location>
        <begin position="30"/>
        <end position="115"/>
    </location>
</feature>
<dbReference type="AlphaFoldDB" id="A0A7J6FCJ8"/>
<evidence type="ECO:0000313" key="2">
    <source>
        <dbReference type="EMBL" id="KAF4368394.1"/>
    </source>
</evidence>
<dbReference type="EMBL" id="JAATIP010000135">
    <property type="protein sequence ID" value="KAF4368394.1"/>
    <property type="molecule type" value="Genomic_DNA"/>
</dbReference>
<evidence type="ECO:0000313" key="3">
    <source>
        <dbReference type="Proteomes" id="UP000525078"/>
    </source>
</evidence>
<accession>A0A7J6FCJ8</accession>
<comment type="caution">
    <text evidence="2">The sequence shown here is derived from an EMBL/GenBank/DDBJ whole genome shotgun (WGS) entry which is preliminary data.</text>
</comment>
<keyword evidence="1" id="KW-0732">Signal</keyword>
<organism evidence="2 3">
    <name type="scientific">Cannabis sativa</name>
    <name type="common">Hemp</name>
    <name type="synonym">Marijuana</name>
    <dbReference type="NCBI Taxonomy" id="3483"/>
    <lineage>
        <taxon>Eukaryota</taxon>
        <taxon>Viridiplantae</taxon>
        <taxon>Streptophyta</taxon>
        <taxon>Embryophyta</taxon>
        <taxon>Tracheophyta</taxon>
        <taxon>Spermatophyta</taxon>
        <taxon>Magnoliopsida</taxon>
        <taxon>eudicotyledons</taxon>
        <taxon>Gunneridae</taxon>
        <taxon>Pentapetalae</taxon>
        <taxon>rosids</taxon>
        <taxon>fabids</taxon>
        <taxon>Rosales</taxon>
        <taxon>Cannabaceae</taxon>
        <taxon>Cannabis</taxon>
    </lineage>
</organism>
<feature type="non-terminal residue" evidence="2">
    <location>
        <position position="1"/>
    </location>
</feature>
<reference evidence="2 3" key="1">
    <citation type="journal article" date="2020" name="bioRxiv">
        <title>Sequence and annotation of 42 cannabis genomes reveals extensive copy number variation in cannabinoid synthesis and pathogen resistance genes.</title>
        <authorList>
            <person name="Mckernan K.J."/>
            <person name="Helbert Y."/>
            <person name="Kane L.T."/>
            <person name="Ebling H."/>
            <person name="Zhang L."/>
            <person name="Liu B."/>
            <person name="Eaton Z."/>
            <person name="Mclaughlin S."/>
            <person name="Kingan S."/>
            <person name="Baybayan P."/>
            <person name="Concepcion G."/>
            <person name="Jordan M."/>
            <person name="Riva A."/>
            <person name="Barbazuk W."/>
            <person name="Harkins T."/>
        </authorList>
    </citation>
    <scope>NUCLEOTIDE SEQUENCE [LARGE SCALE GENOMIC DNA]</scope>
    <source>
        <strain evidence="3">cv. Jamaican Lion 4</strain>
        <tissue evidence="2">Leaf</tissue>
    </source>
</reference>
<proteinExistence type="predicted"/>